<accession>A0A2Y9BA87</accession>
<feature type="transmembrane region" description="Helical" evidence="2">
    <location>
        <begin position="230"/>
        <end position="247"/>
    </location>
</feature>
<dbReference type="SMART" id="SM00271">
    <property type="entry name" value="DnaJ"/>
    <property type="match status" value="1"/>
</dbReference>
<dbReference type="RefSeq" id="WP_109730034.1">
    <property type="nucleotide sequence ID" value="NZ_QGDL01000002.1"/>
</dbReference>
<keyword evidence="5" id="KW-1185">Reference proteome</keyword>
<evidence type="ECO:0000313" key="4">
    <source>
        <dbReference type="EMBL" id="PWJ31318.1"/>
    </source>
</evidence>
<keyword evidence="1" id="KW-0235">DNA replication</keyword>
<dbReference type="OrthoDB" id="9816462at2"/>
<keyword evidence="2" id="KW-0812">Transmembrane</keyword>
<keyword evidence="2" id="KW-1133">Transmembrane helix</keyword>
<sequence>MSGRSGIWSRLEIEPTSDTRKIKRAYAKQAAKYHPEDFPEEFQQIRQAYEAALQMAKSESSVQDEFVMADFTGGAVKEEVPETNHIVQEEDSGHIWQEAERIGTWTEKYAREEKQENIRRALYDAFLVEIALDKLDSFLKTSGLQSHKAWCSYLQEPVFLEAVHNPYFLFRLTDRIGTLNFQKRTRMQIREVLEKEVPDELAVQKRLKLVLNGQKLLNEEDRRKQRDKKIGLIIFVCISIFATAYGFREDTKQSRINEVRAPEKIEEYIEEKYQISCTVSESHASAFRGNVLQPVEDKDTEYFLAETDGERGVPESFYLSWAVSSMEYDDILDDLEYETVSMCAKECGLIRKLSSLGNTNVIQLKDVPLEEFSPLFLEFLQALKDSRFVQSGNAVEIEVQAGIVDYGKADFTVSKESSMSEDEVRAKLEEYADQSVIYNSDRQ</sequence>
<dbReference type="Gene3D" id="1.10.287.110">
    <property type="entry name" value="DnaJ domain"/>
    <property type="match status" value="1"/>
</dbReference>
<dbReference type="InterPro" id="IPR001623">
    <property type="entry name" value="DnaJ_domain"/>
</dbReference>
<reference evidence="4 5" key="1">
    <citation type="submission" date="2018-05" db="EMBL/GenBank/DDBJ databases">
        <title>The Hungate 1000. A catalogue of reference genomes from the rumen microbiome.</title>
        <authorList>
            <person name="Kelly W."/>
        </authorList>
    </citation>
    <scope>NUCLEOTIDE SEQUENCE [LARGE SCALE GENOMIC DNA]</scope>
    <source>
        <strain evidence="4 5">NLAE-zl-C242</strain>
    </source>
</reference>
<keyword evidence="2" id="KW-0472">Membrane</keyword>
<comment type="caution">
    <text evidence="4">The sequence shown here is derived from an EMBL/GenBank/DDBJ whole genome shotgun (WGS) entry which is preliminary data.</text>
</comment>
<name>A0A2Y9BA87_9FIRM</name>
<dbReference type="PROSITE" id="PS50076">
    <property type="entry name" value="DNAJ_2"/>
    <property type="match status" value="1"/>
</dbReference>
<dbReference type="Pfam" id="PF00226">
    <property type="entry name" value="DnaJ"/>
    <property type="match status" value="1"/>
</dbReference>
<dbReference type="GO" id="GO:0006260">
    <property type="term" value="P:DNA replication"/>
    <property type="evidence" value="ECO:0007669"/>
    <property type="project" value="UniProtKB-KW"/>
</dbReference>
<feature type="domain" description="J" evidence="3">
    <location>
        <begin position="6"/>
        <end position="67"/>
    </location>
</feature>
<dbReference type="CDD" id="cd06257">
    <property type="entry name" value="DnaJ"/>
    <property type="match status" value="1"/>
</dbReference>
<protein>
    <submittedName>
        <fullName evidence="4">DnaJ-like protein</fullName>
    </submittedName>
</protein>
<dbReference type="AlphaFoldDB" id="A0A2Y9BA87"/>
<dbReference type="Proteomes" id="UP000245845">
    <property type="component" value="Unassembled WGS sequence"/>
</dbReference>
<evidence type="ECO:0000313" key="5">
    <source>
        <dbReference type="Proteomes" id="UP000245845"/>
    </source>
</evidence>
<evidence type="ECO:0000256" key="1">
    <source>
        <dbReference type="ARBA" id="ARBA00022705"/>
    </source>
</evidence>
<dbReference type="SUPFAM" id="SSF46565">
    <property type="entry name" value="Chaperone J-domain"/>
    <property type="match status" value="1"/>
</dbReference>
<dbReference type="InterPro" id="IPR036869">
    <property type="entry name" value="J_dom_sf"/>
</dbReference>
<dbReference type="EMBL" id="QGDL01000002">
    <property type="protein sequence ID" value="PWJ31318.1"/>
    <property type="molecule type" value="Genomic_DNA"/>
</dbReference>
<evidence type="ECO:0000259" key="3">
    <source>
        <dbReference type="PROSITE" id="PS50076"/>
    </source>
</evidence>
<proteinExistence type="predicted"/>
<organism evidence="4 5">
    <name type="scientific">Faecalicatena orotica</name>
    <dbReference type="NCBI Taxonomy" id="1544"/>
    <lineage>
        <taxon>Bacteria</taxon>
        <taxon>Bacillati</taxon>
        <taxon>Bacillota</taxon>
        <taxon>Clostridia</taxon>
        <taxon>Lachnospirales</taxon>
        <taxon>Lachnospiraceae</taxon>
        <taxon>Faecalicatena</taxon>
    </lineage>
</organism>
<evidence type="ECO:0000256" key="2">
    <source>
        <dbReference type="SAM" id="Phobius"/>
    </source>
</evidence>
<gene>
    <name evidence="4" type="ORF">A8806_102174</name>
</gene>